<protein>
    <submittedName>
        <fullName evidence="2">Uncharacterized protein</fullName>
    </submittedName>
</protein>
<evidence type="ECO:0000313" key="2">
    <source>
        <dbReference type="EMBL" id="JAP91025.1"/>
    </source>
</evidence>
<proteinExistence type="predicted"/>
<feature type="region of interest" description="Disordered" evidence="1">
    <location>
        <begin position="295"/>
        <end position="329"/>
    </location>
</feature>
<accession>A0A146K587</accession>
<evidence type="ECO:0000256" key="1">
    <source>
        <dbReference type="SAM" id="MobiDB-lite"/>
    </source>
</evidence>
<organism evidence="2">
    <name type="scientific">Trepomonas sp. PC1</name>
    <dbReference type="NCBI Taxonomy" id="1076344"/>
    <lineage>
        <taxon>Eukaryota</taxon>
        <taxon>Metamonada</taxon>
        <taxon>Diplomonadida</taxon>
        <taxon>Hexamitidae</taxon>
        <taxon>Hexamitinae</taxon>
        <taxon>Trepomonas</taxon>
    </lineage>
</organism>
<name>A0A146K587_9EUKA</name>
<sequence length="329" mass="38740">MTLNELSTFLKLKTNASDSVEFIQINYATLKKTMMTQPKSDQQIQLYTLSLQCFSYTSQFQPVCQKILNQPDVNEFIRVFIHQGVKMYKSKLQPFLLSTLVNLTVSQNGAQKVASSILKNEIEFLYELFSAQQLSLYFLENISRFVMSKMTPKMLIYPLRQLQRRDQDTEETAVRVIKNLAIHLRDHLNLKSTFTPIIKDLILELTFEDFHKQFLQSLKEFETDTSFLLRKQHSKQTMFDIVEILILYVRVDKVEVKKYYPQLRECHMFLAELNGEDQLNDALNVLIEHCLSDDPSENQIQNEEKKKEQKDEKKEQIEKLDEQILDAMD</sequence>
<dbReference type="AlphaFoldDB" id="A0A146K587"/>
<dbReference type="EMBL" id="GDID01005581">
    <property type="protein sequence ID" value="JAP91025.1"/>
    <property type="molecule type" value="Transcribed_RNA"/>
</dbReference>
<feature type="compositionally biased region" description="Basic and acidic residues" evidence="1">
    <location>
        <begin position="302"/>
        <end position="322"/>
    </location>
</feature>
<reference evidence="2" key="1">
    <citation type="submission" date="2015-07" db="EMBL/GenBank/DDBJ databases">
        <title>Adaptation to a free-living lifestyle via gene acquisitions in the diplomonad Trepomonas sp. PC1.</title>
        <authorList>
            <person name="Xu F."/>
            <person name="Jerlstrom-Hultqvist J."/>
            <person name="Kolisko M."/>
            <person name="Simpson A.G.B."/>
            <person name="Roger A.J."/>
            <person name="Svard S.G."/>
            <person name="Andersson J.O."/>
        </authorList>
    </citation>
    <scope>NUCLEOTIDE SEQUENCE</scope>
    <source>
        <strain evidence="2">PC1</strain>
    </source>
</reference>
<gene>
    <name evidence="2" type="ORF">TPC1_17481</name>
</gene>